<dbReference type="Pfam" id="PF00703">
    <property type="entry name" value="Glyco_hydro_2"/>
    <property type="match status" value="1"/>
</dbReference>
<feature type="domain" description="Glycoside hydrolase family 2 catalytic" evidence="6">
    <location>
        <begin position="294"/>
        <end position="581"/>
    </location>
</feature>
<dbReference type="InterPro" id="IPR008979">
    <property type="entry name" value="Galactose-bd-like_sf"/>
</dbReference>
<sequence length="676" mass="77077">MNRRIIGILLILLCSVGASAQRQMYNLNTGWMFRFSHQVEKSSPRPISLPHTWNKNDALSGKIDYKRGIGNYERTLYIKPEWKDKRLFLKFDGANSIANVFLDGKHIGEHRGGYSAFVFEITKYVQAGKKHQLRVRVNNGEQLDVLPLTGDFNAYGGIYRDVKLVVTHQTCISPTDYASPGVYLTQKKVTKQQAIVDARILISSANVPTEDVTVRLTVSDGNKVVTQKEQTLHAPMGDTEANIPIVLDRPHLWNGRTAPFMYQVGVELLSKGKVIDQVQQPLGLRYYQVDPERGFFLNGKHLTLKGVCRHQDRAEVGNALRIQHHEQDMDIMLEMGANAIRLAHYQQAEEIYHLADKHGMVVWAEIPFVGPGGYADKGFVDLPTLKANARQQLKELIRQNYNHPSICFWGIFNELNETGDNPTNFVAELNQLAKQEDVTRYTTSATNIGGKLNDITDVFAWNRYDGWYGNSPQTLATFLDRTHAQKPQRCLGLSEYGAGASIYHQQDSLKQPKPAGYWHPENWQTYYHIANWKIIHSRPFVWGSFVWNMFDFGAAHRNEGDRPGINDKGLVTFDRSTRKDAYYFYQANWNEQKHVLYLAGRRNNIRRQAIQQIQVFSNLPKAELRVNGQSHGTLSPDEYHTILWENVRLHTGNNVITVIGKAGNKTITDQMQVVLE</sequence>
<dbReference type="PANTHER" id="PTHR42732">
    <property type="entry name" value="BETA-GALACTOSIDASE"/>
    <property type="match status" value="1"/>
</dbReference>
<dbReference type="InterPro" id="IPR006102">
    <property type="entry name" value="Ig-like_GH2"/>
</dbReference>
<reference evidence="9 10" key="1">
    <citation type="submission" date="2014-07" db="EMBL/GenBank/DDBJ databases">
        <authorList>
            <person name="McCorrison J."/>
            <person name="Sanka R."/>
            <person name="Torralba M."/>
            <person name="Gillis M."/>
            <person name="Haft D.H."/>
            <person name="Methe B."/>
            <person name="Sutton G."/>
            <person name="Nelson K.E."/>
        </authorList>
    </citation>
    <scope>NUCLEOTIDE SEQUENCE [LARGE SCALE GENOMIC DNA]</scope>
    <source>
        <strain evidence="9 10">DNF00853</strain>
    </source>
</reference>
<gene>
    <name evidence="9" type="ORF">HMPREF2137_11890</name>
</gene>
<evidence type="ECO:0000259" key="5">
    <source>
        <dbReference type="Pfam" id="PF00703"/>
    </source>
</evidence>
<comment type="similarity">
    <text evidence="1">Belongs to the glycosyl hydrolase 2 family.</text>
</comment>
<dbReference type="SUPFAM" id="SSF49303">
    <property type="entry name" value="beta-Galactosidase/glucuronidase domain"/>
    <property type="match status" value="1"/>
</dbReference>
<evidence type="ECO:0000256" key="3">
    <source>
        <dbReference type="ARBA" id="ARBA00023295"/>
    </source>
</evidence>
<dbReference type="InterPro" id="IPR051913">
    <property type="entry name" value="GH2_Domain-Containing"/>
</dbReference>
<dbReference type="InterPro" id="IPR017853">
    <property type="entry name" value="GH"/>
</dbReference>
<dbReference type="Gene3D" id="2.60.120.260">
    <property type="entry name" value="Galactose-binding domain-like"/>
    <property type="match status" value="1"/>
</dbReference>
<dbReference type="SUPFAM" id="SSF49785">
    <property type="entry name" value="Galactose-binding domain-like"/>
    <property type="match status" value="1"/>
</dbReference>
<dbReference type="PANTHER" id="PTHR42732:SF1">
    <property type="entry name" value="BETA-MANNOSIDASE"/>
    <property type="match status" value="1"/>
</dbReference>
<evidence type="ECO:0000313" key="10">
    <source>
        <dbReference type="Proteomes" id="UP000029556"/>
    </source>
</evidence>
<dbReference type="InterPro" id="IPR013783">
    <property type="entry name" value="Ig-like_fold"/>
</dbReference>
<keyword evidence="2" id="KW-0378">Hydrolase</keyword>
<keyword evidence="4" id="KW-0732">Signal</keyword>
<dbReference type="GO" id="GO:0004553">
    <property type="term" value="F:hydrolase activity, hydrolyzing O-glycosyl compounds"/>
    <property type="evidence" value="ECO:0007669"/>
    <property type="project" value="InterPro"/>
</dbReference>
<feature type="domain" description="Glycosyl hydrolases family 2 sugar binding" evidence="7">
    <location>
        <begin position="65"/>
        <end position="165"/>
    </location>
</feature>
<dbReference type="InterPro" id="IPR036156">
    <property type="entry name" value="Beta-gal/glucu_dom_sf"/>
</dbReference>
<dbReference type="OrthoDB" id="9801077at2"/>
<protein>
    <submittedName>
        <fullName evidence="9">Beta-galactosidase</fullName>
    </submittedName>
</protein>
<evidence type="ECO:0000313" key="9">
    <source>
        <dbReference type="EMBL" id="KGF33115.1"/>
    </source>
</evidence>
<accession>A0A095ZEC0</accession>
<evidence type="ECO:0000256" key="1">
    <source>
        <dbReference type="ARBA" id="ARBA00007401"/>
    </source>
</evidence>
<dbReference type="SUPFAM" id="SSF51445">
    <property type="entry name" value="(Trans)glycosidases"/>
    <property type="match status" value="1"/>
</dbReference>
<name>A0A095ZEC0_9BACT</name>
<dbReference type="InterPro" id="IPR006104">
    <property type="entry name" value="Glyco_hydro_2_N"/>
</dbReference>
<dbReference type="InterPro" id="IPR006103">
    <property type="entry name" value="Glyco_hydro_2_cat"/>
</dbReference>
<dbReference type="EMBL" id="JRNN01000095">
    <property type="protein sequence ID" value="KGF33115.1"/>
    <property type="molecule type" value="Genomic_DNA"/>
</dbReference>
<evidence type="ECO:0000259" key="7">
    <source>
        <dbReference type="Pfam" id="PF02837"/>
    </source>
</evidence>
<dbReference type="InterPro" id="IPR032311">
    <property type="entry name" value="DUF4982"/>
</dbReference>
<dbReference type="Pfam" id="PF02836">
    <property type="entry name" value="Glyco_hydro_2_C"/>
    <property type="match status" value="1"/>
</dbReference>
<dbReference type="RefSeq" id="WP_036874743.1">
    <property type="nucleotide sequence ID" value="NZ_JRNN01000095.1"/>
</dbReference>
<feature type="domain" description="DUF4982" evidence="8">
    <location>
        <begin position="612"/>
        <end position="665"/>
    </location>
</feature>
<evidence type="ECO:0000256" key="4">
    <source>
        <dbReference type="SAM" id="SignalP"/>
    </source>
</evidence>
<feature type="domain" description="Glycoside hydrolase family 2 immunoglobulin-like beta-sandwich" evidence="5">
    <location>
        <begin position="182"/>
        <end position="285"/>
    </location>
</feature>
<proteinExistence type="inferred from homology"/>
<evidence type="ECO:0000259" key="6">
    <source>
        <dbReference type="Pfam" id="PF02836"/>
    </source>
</evidence>
<dbReference type="GO" id="GO:0005975">
    <property type="term" value="P:carbohydrate metabolic process"/>
    <property type="evidence" value="ECO:0007669"/>
    <property type="project" value="InterPro"/>
</dbReference>
<dbReference type="AlphaFoldDB" id="A0A095ZEC0"/>
<dbReference type="PRINTS" id="PR00132">
    <property type="entry name" value="GLHYDRLASE2"/>
</dbReference>
<dbReference type="Proteomes" id="UP000029556">
    <property type="component" value="Unassembled WGS sequence"/>
</dbReference>
<keyword evidence="3" id="KW-0326">Glycosidase</keyword>
<dbReference type="Gene3D" id="3.20.20.80">
    <property type="entry name" value="Glycosidases"/>
    <property type="match status" value="1"/>
</dbReference>
<dbReference type="Gene3D" id="2.60.40.10">
    <property type="entry name" value="Immunoglobulins"/>
    <property type="match status" value="2"/>
</dbReference>
<organism evidence="9 10">
    <name type="scientific">Hoylesella buccalis DNF00853</name>
    <dbReference type="NCBI Taxonomy" id="1401074"/>
    <lineage>
        <taxon>Bacteria</taxon>
        <taxon>Pseudomonadati</taxon>
        <taxon>Bacteroidota</taxon>
        <taxon>Bacteroidia</taxon>
        <taxon>Bacteroidales</taxon>
        <taxon>Prevotellaceae</taxon>
        <taxon>Hoylesella</taxon>
    </lineage>
</organism>
<evidence type="ECO:0000259" key="8">
    <source>
        <dbReference type="Pfam" id="PF16355"/>
    </source>
</evidence>
<dbReference type="Pfam" id="PF16355">
    <property type="entry name" value="DUF4982"/>
    <property type="match status" value="1"/>
</dbReference>
<feature type="chain" id="PRO_5001915375" evidence="4">
    <location>
        <begin position="21"/>
        <end position="676"/>
    </location>
</feature>
<feature type="signal peptide" evidence="4">
    <location>
        <begin position="1"/>
        <end position="20"/>
    </location>
</feature>
<dbReference type="Pfam" id="PF02837">
    <property type="entry name" value="Glyco_hydro_2_N"/>
    <property type="match status" value="1"/>
</dbReference>
<evidence type="ECO:0000256" key="2">
    <source>
        <dbReference type="ARBA" id="ARBA00022801"/>
    </source>
</evidence>
<comment type="caution">
    <text evidence="9">The sequence shown here is derived from an EMBL/GenBank/DDBJ whole genome shotgun (WGS) entry which is preliminary data.</text>
</comment>
<dbReference type="InterPro" id="IPR006101">
    <property type="entry name" value="Glyco_hydro_2"/>
</dbReference>